<dbReference type="Gene3D" id="3.40.50.300">
    <property type="entry name" value="P-loop containing nucleotide triphosphate hydrolases"/>
    <property type="match status" value="1"/>
</dbReference>
<name>A0A2H5QVA8_CITUN</name>
<dbReference type="InterPro" id="IPR027417">
    <property type="entry name" value="P-loop_NTPase"/>
</dbReference>
<organism evidence="2 3">
    <name type="scientific">Citrus unshiu</name>
    <name type="common">Satsuma mandarin</name>
    <name type="synonym">Citrus nobilis var. unshiu</name>
    <dbReference type="NCBI Taxonomy" id="55188"/>
    <lineage>
        <taxon>Eukaryota</taxon>
        <taxon>Viridiplantae</taxon>
        <taxon>Streptophyta</taxon>
        <taxon>Embryophyta</taxon>
        <taxon>Tracheophyta</taxon>
        <taxon>Spermatophyta</taxon>
        <taxon>Magnoliopsida</taxon>
        <taxon>eudicotyledons</taxon>
        <taxon>Gunneridae</taxon>
        <taxon>Pentapetalae</taxon>
        <taxon>rosids</taxon>
        <taxon>malvids</taxon>
        <taxon>Sapindales</taxon>
        <taxon>Rutaceae</taxon>
        <taxon>Aurantioideae</taxon>
        <taxon>Citrus</taxon>
    </lineage>
</organism>
<evidence type="ECO:0000259" key="1">
    <source>
        <dbReference type="Pfam" id="PF00931"/>
    </source>
</evidence>
<dbReference type="AlphaFoldDB" id="A0A2H5QVA8"/>
<dbReference type="EMBL" id="BDQV01000915">
    <property type="protein sequence ID" value="GAY68560.1"/>
    <property type="molecule type" value="Genomic_DNA"/>
</dbReference>
<dbReference type="InterPro" id="IPR002182">
    <property type="entry name" value="NB-ARC"/>
</dbReference>
<evidence type="ECO:0000313" key="2">
    <source>
        <dbReference type="EMBL" id="GAY68560.1"/>
    </source>
</evidence>
<sequence length="100" mass="11115">LVGVESIVEEIESLLAVESKDVYCLGIWGIGGIGKTTIARAIFDKISSDFEGSCFLENVIEESQDREGTDKVEGICLNMSKVKEIHLNANTFTKMRKLRF</sequence>
<comment type="caution">
    <text evidence="2">The sequence shown here is derived from an EMBL/GenBank/DDBJ whole genome shotgun (WGS) entry which is preliminary data.</text>
</comment>
<evidence type="ECO:0000313" key="3">
    <source>
        <dbReference type="Proteomes" id="UP000236630"/>
    </source>
</evidence>
<protein>
    <recommendedName>
        <fullName evidence="1">NB-ARC domain-containing protein</fullName>
    </recommendedName>
</protein>
<reference evidence="2 3" key="1">
    <citation type="journal article" date="2017" name="Front. Genet.">
        <title>Draft sequencing of the heterozygous diploid genome of Satsuma (Citrus unshiu Marc.) using a hybrid assembly approach.</title>
        <authorList>
            <person name="Shimizu T."/>
            <person name="Tanizawa Y."/>
            <person name="Mochizuki T."/>
            <person name="Nagasaki H."/>
            <person name="Yoshioka T."/>
            <person name="Toyoda A."/>
            <person name="Fujiyama A."/>
            <person name="Kaminuma E."/>
            <person name="Nakamura Y."/>
        </authorList>
    </citation>
    <scope>NUCLEOTIDE SEQUENCE [LARGE SCALE GENOMIC DNA]</scope>
    <source>
        <strain evidence="3">cv. Miyagawa wase</strain>
    </source>
</reference>
<dbReference type="Pfam" id="PF00931">
    <property type="entry name" value="NB-ARC"/>
    <property type="match status" value="1"/>
</dbReference>
<dbReference type="GO" id="GO:0043531">
    <property type="term" value="F:ADP binding"/>
    <property type="evidence" value="ECO:0007669"/>
    <property type="project" value="InterPro"/>
</dbReference>
<proteinExistence type="predicted"/>
<dbReference type="SUPFAM" id="SSF52540">
    <property type="entry name" value="P-loop containing nucleoside triphosphate hydrolases"/>
    <property type="match status" value="1"/>
</dbReference>
<dbReference type="EMBL" id="BDQV01000915">
    <property type="protein sequence ID" value="GAY68561.1"/>
    <property type="molecule type" value="Genomic_DNA"/>
</dbReference>
<dbReference type="PANTHER" id="PTHR11017">
    <property type="entry name" value="LEUCINE-RICH REPEAT-CONTAINING PROTEIN"/>
    <property type="match status" value="1"/>
</dbReference>
<feature type="non-terminal residue" evidence="2">
    <location>
        <position position="1"/>
    </location>
</feature>
<accession>A0A2H5QVA8</accession>
<feature type="domain" description="NB-ARC" evidence="1">
    <location>
        <begin position="5"/>
        <end position="56"/>
    </location>
</feature>
<dbReference type="PANTHER" id="PTHR11017:SF570">
    <property type="entry name" value="DISEASE RESISTANCE PROTEIN (TIR-NBS CLASS)-RELATED"/>
    <property type="match status" value="1"/>
</dbReference>
<dbReference type="GO" id="GO:0006952">
    <property type="term" value="P:defense response"/>
    <property type="evidence" value="ECO:0007669"/>
    <property type="project" value="InterPro"/>
</dbReference>
<keyword evidence="3" id="KW-1185">Reference proteome</keyword>
<gene>
    <name evidence="2" type="ORF">CUMW_265110</name>
</gene>
<dbReference type="InterPro" id="IPR044974">
    <property type="entry name" value="Disease_R_plants"/>
</dbReference>
<dbReference type="Proteomes" id="UP000236630">
    <property type="component" value="Unassembled WGS sequence"/>
</dbReference>